<reference evidence="3" key="1">
    <citation type="journal article" date="2019" name="Int. J. Syst. Evol. Microbiol.">
        <title>The Global Catalogue of Microorganisms (GCM) 10K type strain sequencing project: providing services to taxonomists for standard genome sequencing and annotation.</title>
        <authorList>
            <consortium name="The Broad Institute Genomics Platform"/>
            <consortium name="The Broad Institute Genome Sequencing Center for Infectious Disease"/>
            <person name="Wu L."/>
            <person name="Ma J."/>
        </authorList>
    </citation>
    <scope>NUCLEOTIDE SEQUENCE [LARGE SCALE GENOMIC DNA]</scope>
    <source>
        <strain evidence="3">CGMCC 1.12664</strain>
    </source>
</reference>
<evidence type="ECO:0000313" key="3">
    <source>
        <dbReference type="Proteomes" id="UP000612855"/>
    </source>
</evidence>
<keyword evidence="3" id="KW-1185">Reference proteome</keyword>
<gene>
    <name evidence="2" type="ORF">GCM10011360_22640</name>
</gene>
<dbReference type="Proteomes" id="UP000612855">
    <property type="component" value="Unassembled WGS sequence"/>
</dbReference>
<evidence type="ECO:0000256" key="1">
    <source>
        <dbReference type="SAM" id="SignalP"/>
    </source>
</evidence>
<feature type="signal peptide" evidence="1">
    <location>
        <begin position="1"/>
        <end position="19"/>
    </location>
</feature>
<evidence type="ECO:0000313" key="2">
    <source>
        <dbReference type="EMBL" id="GGE34254.1"/>
    </source>
</evidence>
<organism evidence="2 3">
    <name type="scientific">Primorskyibacter flagellatus</name>
    <dbReference type="NCBI Taxonomy" id="1387277"/>
    <lineage>
        <taxon>Bacteria</taxon>
        <taxon>Pseudomonadati</taxon>
        <taxon>Pseudomonadota</taxon>
        <taxon>Alphaproteobacteria</taxon>
        <taxon>Rhodobacterales</taxon>
        <taxon>Roseobacteraceae</taxon>
        <taxon>Primorskyibacter</taxon>
    </lineage>
</organism>
<protein>
    <submittedName>
        <fullName evidence="2">Uncharacterized protein</fullName>
    </submittedName>
</protein>
<accession>A0A917EFT4</accession>
<dbReference type="RefSeq" id="WP_229737538.1">
    <property type="nucleotide sequence ID" value="NZ_BMFJ01000001.1"/>
</dbReference>
<dbReference type="AlphaFoldDB" id="A0A917EFT4"/>
<proteinExistence type="predicted"/>
<dbReference type="EMBL" id="BMFJ01000001">
    <property type="protein sequence ID" value="GGE34254.1"/>
    <property type="molecule type" value="Genomic_DNA"/>
</dbReference>
<sequence length="96" mass="10451">MKKLMMFAGLGLLSMAAPAAADAKLFPYPAANYCPSGLQPIQMGGVICCGVPNQAGTYSDYMRHPVAQRKRYYKPAPRVVYDSKSPGYWDSKSPSN</sequence>
<name>A0A917EFT4_9RHOB</name>
<comment type="caution">
    <text evidence="2">The sequence shown here is derived from an EMBL/GenBank/DDBJ whole genome shotgun (WGS) entry which is preliminary data.</text>
</comment>
<keyword evidence="1" id="KW-0732">Signal</keyword>
<feature type="chain" id="PRO_5036719140" evidence="1">
    <location>
        <begin position="20"/>
        <end position="96"/>
    </location>
</feature>